<comment type="similarity">
    <text evidence="1">Belongs to the glycosyltransferase 2 family.</text>
</comment>
<dbReference type="AlphaFoldDB" id="A0A1P8VSA2"/>
<name>A0A1P8VSA2_STRSU</name>
<keyword evidence="3 5" id="KW-0808">Transferase</keyword>
<evidence type="ECO:0000256" key="3">
    <source>
        <dbReference type="ARBA" id="ARBA00022679"/>
    </source>
</evidence>
<dbReference type="SUPFAM" id="SSF53448">
    <property type="entry name" value="Nucleotide-diphospho-sugar transferases"/>
    <property type="match status" value="1"/>
</dbReference>
<keyword evidence="2 5" id="KW-0328">Glycosyltransferase</keyword>
<dbReference type="EMBL" id="KX870075">
    <property type="protein sequence ID" value="APZ79497.1"/>
    <property type="molecule type" value="Genomic_DNA"/>
</dbReference>
<dbReference type="Pfam" id="PF00535">
    <property type="entry name" value="Glycos_transf_2"/>
    <property type="match status" value="1"/>
</dbReference>
<organism evidence="5">
    <name type="scientific">Streptococcus suis</name>
    <dbReference type="NCBI Taxonomy" id="1307"/>
    <lineage>
        <taxon>Bacteria</taxon>
        <taxon>Bacillati</taxon>
        <taxon>Bacillota</taxon>
        <taxon>Bacilli</taxon>
        <taxon>Lactobacillales</taxon>
        <taxon>Streptococcaceae</taxon>
        <taxon>Streptococcus</taxon>
    </lineage>
</organism>
<protein>
    <submittedName>
        <fullName evidence="5">Galactosyltransferase</fullName>
    </submittedName>
</protein>
<dbReference type="PANTHER" id="PTHR43685">
    <property type="entry name" value="GLYCOSYLTRANSFERASE"/>
    <property type="match status" value="1"/>
</dbReference>
<sequence length="285" mass="33802">MCHINVIYFYKKEWKVDMPRVSIIMSTYNSKDFNALKKSVVSIITQTFTDWEFLIYNDGSSDSGKTSEYLKHIEKLDSRIKIIECPQNYGLAYAKNQMIKLCKGEYITAQDDDDVSMPERIEKEVQFLDFHPEYKFVGTVAKVFDDGGVWGHYSLEEEPTKDSFLWNSPFLHPTVLFRKEVLMEIDGYRVAKETMRVEDYDLFFRLYAKGYKGYNIQEDLFEYRIENDRSKKYRPMTDRIQEAKVRYKGFKSLGILLKGIPYVIKPLLIGLIPQKIFYLIRKNRY</sequence>
<dbReference type="GO" id="GO:0016757">
    <property type="term" value="F:glycosyltransferase activity"/>
    <property type="evidence" value="ECO:0007669"/>
    <property type="project" value="UniProtKB-KW"/>
</dbReference>
<evidence type="ECO:0000256" key="2">
    <source>
        <dbReference type="ARBA" id="ARBA00022676"/>
    </source>
</evidence>
<evidence type="ECO:0000259" key="4">
    <source>
        <dbReference type="Pfam" id="PF00535"/>
    </source>
</evidence>
<gene>
    <name evidence="5" type="primary">cpsG</name>
    <name evidence="5" type="ORF">1826706.seq-orf7</name>
</gene>
<dbReference type="InterPro" id="IPR029044">
    <property type="entry name" value="Nucleotide-diphossugar_trans"/>
</dbReference>
<evidence type="ECO:0000313" key="5">
    <source>
        <dbReference type="EMBL" id="APZ79497.1"/>
    </source>
</evidence>
<dbReference type="Gene3D" id="3.90.550.10">
    <property type="entry name" value="Spore Coat Polysaccharide Biosynthesis Protein SpsA, Chain A"/>
    <property type="match status" value="1"/>
</dbReference>
<dbReference type="PANTHER" id="PTHR43685:SF5">
    <property type="entry name" value="GLYCOSYLTRANSFERASE EPSE-RELATED"/>
    <property type="match status" value="1"/>
</dbReference>
<evidence type="ECO:0000256" key="1">
    <source>
        <dbReference type="ARBA" id="ARBA00006739"/>
    </source>
</evidence>
<feature type="domain" description="Glycosyltransferase 2-like" evidence="4">
    <location>
        <begin position="22"/>
        <end position="182"/>
    </location>
</feature>
<dbReference type="InterPro" id="IPR050834">
    <property type="entry name" value="Glycosyltransf_2"/>
</dbReference>
<reference evidence="5" key="1">
    <citation type="submission" date="2017-01" db="EMBL/GenBank/DDBJ databases">
        <title>Genetic analysis of capsular polysaccharide synthesis gene clusters from non-serotypeable of Streptococcus suis.</title>
        <authorList>
            <person name="Qiu X."/>
            <person name="Zheng H."/>
        </authorList>
    </citation>
    <scope>NUCLEOTIDE SEQUENCE</scope>
    <source>
        <strain evidence="5">1826706</strain>
    </source>
</reference>
<proteinExistence type="inferred from homology"/>
<accession>A0A1P8VSA2</accession>
<dbReference type="InterPro" id="IPR001173">
    <property type="entry name" value="Glyco_trans_2-like"/>
</dbReference>